<evidence type="ECO:0000256" key="6">
    <source>
        <dbReference type="SAM" id="MobiDB-lite"/>
    </source>
</evidence>
<evidence type="ECO:0000313" key="7">
    <source>
        <dbReference type="EMBL" id="KAK5084626.1"/>
    </source>
</evidence>
<feature type="region of interest" description="Disordered" evidence="6">
    <location>
        <begin position="91"/>
        <end position="271"/>
    </location>
</feature>
<feature type="region of interest" description="Disordered" evidence="6">
    <location>
        <begin position="284"/>
        <end position="318"/>
    </location>
</feature>
<dbReference type="PANTHER" id="PTHR31633:SF1">
    <property type="entry name" value="H_ACA RIBONUCLEOPROTEIN COMPLEX NON-CORE SUBUNIT NAF1"/>
    <property type="match status" value="1"/>
</dbReference>
<accession>A0AAN7SYX2</accession>
<dbReference type="GO" id="GO:0005732">
    <property type="term" value="C:sno(s)RNA-containing ribonucleoprotein complex"/>
    <property type="evidence" value="ECO:0007669"/>
    <property type="project" value="InterPro"/>
</dbReference>
<sequence>MDEQDIEMPSPKRQRTSLPEDTPSNTAQPAIWTPVAVPGITNDAPTKQERLEDITKESLATDTGVLQATSQLPEEAKSDGTDMLDFLMQHVESESTSIQPGEPVSNAAHSVEGPPARSKDEEPISDDVEMQEQEVTANTAQDLGQNEDEQLSKQESLQQSAEQSSLFPPPGLEAAAEPVLQQLRQAAEANNLPPTADTLVQDHIPPATHPVPADTVGDLDCDTGGVALGAPDTEEREWATDSSPYSSDSDTSSDDSSDDSDDDDGDEYTLLDPYEQARILMAEDGGGAGADSDDEGTTRPQRVAGGGGAGLRTTNEKSEDILPKPGIVVTEDMSIIELGKVEAIVENTVLIKATVSVSETLGRVEQPLYTVRFASSDDISNTFSLNPEQNKEDAKGTKVYYVKDHSTFVFTQPLRAAKGTDASNIHDEEVGEDEMEFSDDEAEAEYKRLKKLQRKGIDPNSQQGQAGGRGGRGGRGQRGNRGRGGLNHNNMPDSSSFDTASMYSYNGGRDNVQMNYDDAEDGETSIDYTPLRRPETMSNIQMSPPGQTYPQAQSHQQYNSNNNNRGNYNQNRDQRGRGRGNNRGRGNRGNFQNQNHSAANRNNYSPSSSNSMYYNNNNNIQYPTQAPQQQQYHPPMPPAPPQQQHQQQGTYYAYSHAPNAPHLPPSSAPNLYGNNTNMPPSPMTPLPPGADNYAYQNQWAQYHANQAQQAASQQGQYGSNSINADALAQVQRQLEEMRRHAQGS</sequence>
<feature type="compositionally biased region" description="Low complexity" evidence="6">
    <location>
        <begin position="556"/>
        <end position="571"/>
    </location>
</feature>
<feature type="compositionally biased region" description="Low complexity" evidence="6">
    <location>
        <begin position="588"/>
        <end position="633"/>
    </location>
</feature>
<feature type="compositionally biased region" description="Acidic residues" evidence="6">
    <location>
        <begin position="123"/>
        <end position="132"/>
    </location>
</feature>
<feature type="region of interest" description="Disordered" evidence="6">
    <location>
        <begin position="1"/>
        <end position="31"/>
    </location>
</feature>
<feature type="region of interest" description="Disordered" evidence="6">
    <location>
        <begin position="423"/>
        <end position="692"/>
    </location>
</feature>
<feature type="compositionally biased region" description="Polar residues" evidence="6">
    <location>
        <begin position="536"/>
        <end position="555"/>
    </location>
</feature>
<dbReference type="GO" id="GO:0005634">
    <property type="term" value="C:nucleus"/>
    <property type="evidence" value="ECO:0007669"/>
    <property type="project" value="UniProtKB-SubCell"/>
</dbReference>
<keyword evidence="8" id="KW-1185">Reference proteome</keyword>
<evidence type="ECO:0000256" key="1">
    <source>
        <dbReference type="ARBA" id="ARBA00004123"/>
    </source>
</evidence>
<evidence type="ECO:0000256" key="5">
    <source>
        <dbReference type="ARBA" id="ARBA00023242"/>
    </source>
</evidence>
<dbReference type="InterPro" id="IPR040309">
    <property type="entry name" value="Naf1"/>
</dbReference>
<evidence type="ECO:0000313" key="8">
    <source>
        <dbReference type="Proteomes" id="UP001309876"/>
    </source>
</evidence>
<feature type="compositionally biased region" description="Basic residues" evidence="6">
    <location>
        <begin position="577"/>
        <end position="586"/>
    </location>
</feature>
<evidence type="ECO:0000256" key="2">
    <source>
        <dbReference type="ARBA" id="ARBA00022517"/>
    </source>
</evidence>
<dbReference type="AlphaFoldDB" id="A0AAN7SYX2"/>
<feature type="compositionally biased region" description="Low complexity" evidence="6">
    <location>
        <begin position="241"/>
        <end position="250"/>
    </location>
</feature>
<comment type="caution">
    <text evidence="7">The sequence shown here is derived from an EMBL/GenBank/DDBJ whole genome shotgun (WGS) entry which is preliminary data.</text>
</comment>
<feature type="compositionally biased region" description="Polar residues" evidence="6">
    <location>
        <begin position="58"/>
        <end position="72"/>
    </location>
</feature>
<feature type="compositionally biased region" description="Gly residues" evidence="6">
    <location>
        <begin position="465"/>
        <end position="485"/>
    </location>
</feature>
<proteinExistence type="predicted"/>
<reference evidence="7 8" key="1">
    <citation type="submission" date="2023-08" db="EMBL/GenBank/DDBJ databases">
        <title>Black Yeasts Isolated from many extreme environments.</title>
        <authorList>
            <person name="Coleine C."/>
            <person name="Stajich J.E."/>
            <person name="Selbmann L."/>
        </authorList>
    </citation>
    <scope>NUCLEOTIDE SEQUENCE [LARGE SCALE GENOMIC DNA]</scope>
    <source>
        <strain evidence="7 8">CCFEE 5910</strain>
    </source>
</reference>
<organism evidence="7 8">
    <name type="scientific">Lithohypha guttulata</name>
    <dbReference type="NCBI Taxonomy" id="1690604"/>
    <lineage>
        <taxon>Eukaryota</taxon>
        <taxon>Fungi</taxon>
        <taxon>Dikarya</taxon>
        <taxon>Ascomycota</taxon>
        <taxon>Pezizomycotina</taxon>
        <taxon>Eurotiomycetes</taxon>
        <taxon>Chaetothyriomycetidae</taxon>
        <taxon>Chaetothyriales</taxon>
        <taxon>Trichomeriaceae</taxon>
        <taxon>Lithohypha</taxon>
    </lineage>
</organism>
<dbReference type="GO" id="GO:0003723">
    <property type="term" value="F:RNA binding"/>
    <property type="evidence" value="ECO:0007669"/>
    <property type="project" value="UniProtKB-KW"/>
</dbReference>
<evidence type="ECO:0000256" key="3">
    <source>
        <dbReference type="ARBA" id="ARBA00022552"/>
    </source>
</evidence>
<feature type="compositionally biased region" description="Pro residues" evidence="6">
    <location>
        <begin position="679"/>
        <end position="688"/>
    </location>
</feature>
<keyword evidence="2" id="KW-0690">Ribosome biogenesis</keyword>
<keyword evidence="4" id="KW-0694">RNA-binding</keyword>
<feature type="compositionally biased region" description="Polar residues" evidence="6">
    <location>
        <begin position="487"/>
        <end position="504"/>
    </location>
</feature>
<dbReference type="EMBL" id="JAVRRJ010000005">
    <property type="protein sequence ID" value="KAK5084626.1"/>
    <property type="molecule type" value="Genomic_DNA"/>
</dbReference>
<dbReference type="GO" id="GO:0000493">
    <property type="term" value="P:box H/ACA snoRNP assembly"/>
    <property type="evidence" value="ECO:0007669"/>
    <property type="project" value="InterPro"/>
</dbReference>
<keyword evidence="5" id="KW-0539">Nucleus</keyword>
<feature type="compositionally biased region" description="Polar residues" evidence="6">
    <location>
        <begin position="133"/>
        <end position="144"/>
    </location>
</feature>
<dbReference type="Proteomes" id="UP001309876">
    <property type="component" value="Unassembled WGS sequence"/>
</dbReference>
<keyword evidence="3" id="KW-0698">rRNA processing</keyword>
<feature type="region of interest" description="Disordered" evidence="6">
    <location>
        <begin position="58"/>
        <end position="79"/>
    </location>
</feature>
<feature type="compositionally biased region" description="Low complexity" evidence="6">
    <location>
        <begin position="153"/>
        <end position="166"/>
    </location>
</feature>
<feature type="compositionally biased region" description="Polar residues" evidence="6">
    <location>
        <begin position="16"/>
        <end position="28"/>
    </location>
</feature>
<protein>
    <submittedName>
        <fullName evidence="7">Uncharacterized protein</fullName>
    </submittedName>
</protein>
<gene>
    <name evidence="7" type="ORF">LTR05_005704</name>
</gene>
<name>A0AAN7SYX2_9EURO</name>
<comment type="subcellular location">
    <subcellularLocation>
        <location evidence="1">Nucleus</location>
    </subcellularLocation>
</comment>
<dbReference type="GO" id="GO:0006364">
    <property type="term" value="P:rRNA processing"/>
    <property type="evidence" value="ECO:0007669"/>
    <property type="project" value="UniProtKB-KW"/>
</dbReference>
<evidence type="ECO:0000256" key="4">
    <source>
        <dbReference type="ARBA" id="ARBA00022884"/>
    </source>
</evidence>
<feature type="compositionally biased region" description="Acidic residues" evidence="6">
    <location>
        <begin position="429"/>
        <end position="443"/>
    </location>
</feature>
<feature type="compositionally biased region" description="Acidic residues" evidence="6">
    <location>
        <begin position="251"/>
        <end position="269"/>
    </location>
</feature>
<dbReference type="PANTHER" id="PTHR31633">
    <property type="entry name" value="H/ACA RIBONUCLEOPROTEIN COMPLEX NON-CORE SUBUNIT NAF1"/>
    <property type="match status" value="1"/>
</dbReference>